<evidence type="ECO:0000259" key="1">
    <source>
        <dbReference type="Pfam" id="PF13391"/>
    </source>
</evidence>
<accession>A0ABU3BRX4</accession>
<feature type="domain" description="HNH nuclease" evidence="1">
    <location>
        <begin position="195"/>
        <end position="244"/>
    </location>
</feature>
<dbReference type="EMBL" id="JAVRHT010000020">
    <property type="protein sequence ID" value="MDT0632041.1"/>
    <property type="molecule type" value="Genomic_DNA"/>
</dbReference>
<dbReference type="InterPro" id="IPR003615">
    <property type="entry name" value="HNH_nuc"/>
</dbReference>
<reference evidence="2 3" key="1">
    <citation type="submission" date="2023-09" db="EMBL/GenBank/DDBJ databases">
        <authorList>
            <person name="Rey-Velasco X."/>
        </authorList>
    </citation>
    <scope>NUCLEOTIDE SEQUENCE [LARGE SCALE GENOMIC DNA]</scope>
    <source>
        <strain evidence="2 3">F394</strain>
    </source>
</reference>
<name>A0ABU3BRX4_9BACT</name>
<gene>
    <name evidence="2" type="ORF">RM540_09820</name>
</gene>
<dbReference type="RefSeq" id="WP_311663596.1">
    <property type="nucleotide sequence ID" value="NZ_JAVRHT010000020.1"/>
</dbReference>
<dbReference type="Pfam" id="PF13391">
    <property type="entry name" value="HNH_2"/>
    <property type="match status" value="1"/>
</dbReference>
<keyword evidence="3" id="KW-1185">Reference proteome</keyword>
<dbReference type="GO" id="GO:0004519">
    <property type="term" value="F:endonuclease activity"/>
    <property type="evidence" value="ECO:0007669"/>
    <property type="project" value="UniProtKB-KW"/>
</dbReference>
<keyword evidence="2" id="KW-0255">Endonuclease</keyword>
<evidence type="ECO:0000313" key="3">
    <source>
        <dbReference type="Proteomes" id="UP001267426"/>
    </source>
</evidence>
<keyword evidence="2" id="KW-0378">Hydrolase</keyword>
<organism evidence="2 3">
    <name type="scientific">Rubrivirga litoralis</name>
    <dbReference type="NCBI Taxonomy" id="3075598"/>
    <lineage>
        <taxon>Bacteria</taxon>
        <taxon>Pseudomonadati</taxon>
        <taxon>Rhodothermota</taxon>
        <taxon>Rhodothermia</taxon>
        <taxon>Rhodothermales</taxon>
        <taxon>Rubricoccaceae</taxon>
        <taxon>Rubrivirga</taxon>
    </lineage>
</organism>
<comment type="caution">
    <text evidence="2">The sequence shown here is derived from an EMBL/GenBank/DDBJ whole genome shotgun (WGS) entry which is preliminary data.</text>
</comment>
<protein>
    <submittedName>
        <fullName evidence="2">HNH endonuclease</fullName>
    </submittedName>
</protein>
<sequence>MTLYLGVTDNDWFRYLAAREPEEVNFWQPGGGRRFRALEPGGLFLFKLKAPANAIGGGGFFVRHARLDAHTAWEAFGVKNGAPDYWSFLDRLQRLRRGAGVSPNPEIGCIVLAESEWIDVPRDWAPQIVSGKGYDTGGVEGRRLWQAVQERLAARAPTSGVVAEEPARYGERVVRERLGQGAFRLLVTEAYGRRCSFTGEKTLPALQAAHIKPYAASGPHRVQNGLLLRADLHQLFDSGYLTVDPARRVVEVSGRIREEFENGRDYYALHGQPLRLPANALDGPETTFLEYHNDRVFRP</sequence>
<keyword evidence="2" id="KW-0540">Nuclease</keyword>
<proteinExistence type="predicted"/>
<evidence type="ECO:0000313" key="2">
    <source>
        <dbReference type="EMBL" id="MDT0632041.1"/>
    </source>
</evidence>
<dbReference type="Proteomes" id="UP001267426">
    <property type="component" value="Unassembled WGS sequence"/>
</dbReference>